<sequence length="124" mass="14053">MDFPIEIKVAQMEPRYDETRPRYEQLSETKQTVAVLSLRRNTLLAIVIIVICQLASVDNFNLLPAGILAYVVGAVGTVEAVAYWERQADEEVRQWNDRPLWTTRGNTMPHSLNTTSSEASPTFK</sequence>
<feature type="transmembrane region" description="Helical" evidence="2">
    <location>
        <begin position="62"/>
        <end position="84"/>
    </location>
</feature>
<evidence type="ECO:0000313" key="3">
    <source>
        <dbReference type="EMBL" id="CAB9517436.1"/>
    </source>
</evidence>
<keyword evidence="4" id="KW-1185">Reference proteome</keyword>
<evidence type="ECO:0000256" key="1">
    <source>
        <dbReference type="SAM" id="MobiDB-lite"/>
    </source>
</evidence>
<dbReference type="AlphaFoldDB" id="A0A9N8HKQ0"/>
<comment type="caution">
    <text evidence="3">The sequence shown here is derived from an EMBL/GenBank/DDBJ whole genome shotgun (WGS) entry which is preliminary data.</text>
</comment>
<feature type="region of interest" description="Disordered" evidence="1">
    <location>
        <begin position="99"/>
        <end position="124"/>
    </location>
</feature>
<keyword evidence="2" id="KW-1133">Transmembrane helix</keyword>
<keyword evidence="2" id="KW-0472">Membrane</keyword>
<proteinExistence type="predicted"/>
<feature type="transmembrane region" description="Helical" evidence="2">
    <location>
        <begin position="38"/>
        <end position="56"/>
    </location>
</feature>
<dbReference type="Proteomes" id="UP001153069">
    <property type="component" value="Unassembled WGS sequence"/>
</dbReference>
<reference evidence="3" key="1">
    <citation type="submission" date="2020-06" db="EMBL/GenBank/DDBJ databases">
        <authorList>
            <consortium name="Plant Systems Biology data submission"/>
        </authorList>
    </citation>
    <scope>NUCLEOTIDE SEQUENCE</scope>
    <source>
        <strain evidence="3">D6</strain>
    </source>
</reference>
<gene>
    <name evidence="3" type="ORF">SEMRO_856_G211590.1</name>
</gene>
<evidence type="ECO:0000256" key="2">
    <source>
        <dbReference type="SAM" id="Phobius"/>
    </source>
</evidence>
<organism evidence="3 4">
    <name type="scientific">Seminavis robusta</name>
    <dbReference type="NCBI Taxonomy" id="568900"/>
    <lineage>
        <taxon>Eukaryota</taxon>
        <taxon>Sar</taxon>
        <taxon>Stramenopiles</taxon>
        <taxon>Ochrophyta</taxon>
        <taxon>Bacillariophyta</taxon>
        <taxon>Bacillariophyceae</taxon>
        <taxon>Bacillariophycidae</taxon>
        <taxon>Naviculales</taxon>
        <taxon>Naviculaceae</taxon>
        <taxon>Seminavis</taxon>
    </lineage>
</organism>
<protein>
    <submittedName>
        <fullName evidence="3">Uncharacterized protein</fullName>
    </submittedName>
</protein>
<name>A0A9N8HKQ0_9STRA</name>
<accession>A0A9N8HKQ0</accession>
<dbReference type="EMBL" id="CAICTM010000855">
    <property type="protein sequence ID" value="CAB9517436.1"/>
    <property type="molecule type" value="Genomic_DNA"/>
</dbReference>
<evidence type="ECO:0000313" key="4">
    <source>
        <dbReference type="Proteomes" id="UP001153069"/>
    </source>
</evidence>
<feature type="compositionally biased region" description="Polar residues" evidence="1">
    <location>
        <begin position="103"/>
        <end position="124"/>
    </location>
</feature>
<keyword evidence="2" id="KW-0812">Transmembrane</keyword>